<keyword evidence="2" id="KW-0812">Transmembrane</keyword>
<comment type="caution">
    <text evidence="3">The sequence shown here is derived from an EMBL/GenBank/DDBJ whole genome shotgun (WGS) entry which is preliminary data.</text>
</comment>
<dbReference type="Pfam" id="PF13196">
    <property type="entry name" value="DUF4012"/>
    <property type="match status" value="1"/>
</dbReference>
<feature type="transmembrane region" description="Helical" evidence="2">
    <location>
        <begin position="29"/>
        <end position="52"/>
    </location>
</feature>
<keyword evidence="2" id="KW-1133">Transmembrane helix</keyword>
<reference evidence="4" key="1">
    <citation type="journal article" date="2019" name="Int. J. Syst. Evol. Microbiol.">
        <title>The Global Catalogue of Microorganisms (GCM) 10K type strain sequencing project: providing services to taxonomists for standard genome sequencing and annotation.</title>
        <authorList>
            <consortium name="The Broad Institute Genomics Platform"/>
            <consortium name="The Broad Institute Genome Sequencing Center for Infectious Disease"/>
            <person name="Wu L."/>
            <person name="Ma J."/>
        </authorList>
    </citation>
    <scope>NUCLEOTIDE SEQUENCE [LARGE SCALE GENOMIC DNA]</scope>
    <source>
        <strain evidence="4">CGMCC 4.7181</strain>
    </source>
</reference>
<proteinExistence type="predicted"/>
<gene>
    <name evidence="3" type="ORF">GCM10010910_25300</name>
</gene>
<keyword evidence="2" id="KW-0472">Membrane</keyword>
<dbReference type="Proteomes" id="UP000638043">
    <property type="component" value="Unassembled WGS sequence"/>
</dbReference>
<sequence>MQNSVAPGPASTGAAPQPAVKKRKRRARAITWTIVGVFVFCLAVMGVSAFVAKSAVDTLMAEAKALATDIDDSAKTEKHVDEMVSAASRAHWATAHPVWRATEVLPVVGDDLRAVRLLARTADSLVSDVAAPLLEFDLSSIGPTDGALNVDAVAELGKKIEEVAPAAQDAQIRLIADGIETDSLLGPLQGPVAQVEDVLGTAADVLRRLAVLSPQLATMLGADEPRNYLVLAQNTAEMRSLGGNPGSLLMLTVDNGRMEITHSASEQDLNSGRAEPITPLNPWTEALYTDRVGRYIQDTTMTPDFAQTAALARAFWGETLGDPGDAVLAIDPVVLSYMLKATGPVQLPTGEKLTSDNVVKQVLNEVYVRYPGTAPTDRAAQDLFFAEAAGAVFGKLTSSSSGFAGLITQLVKGYEEGRILYAPTNEVEAKAVSGTRFGGPLTVQSNDENTTLGVFVNDNTEGKLDYYTDMSVKASSNVCSVGDADDKTFTVEATYNFNLKPEDVATLPYYVSTARYFPKGQKSTNLVFYGPVGSTYVSAKIDGQDFVPQAGTNDLGRQAVLINFLSDPASTHKIEVTFSAPPANYGPIDVRTTPMIKGVPVNVESPGCG</sequence>
<dbReference type="RefSeq" id="WP_188702429.1">
    <property type="nucleotide sequence ID" value="NZ_BMMQ01000008.1"/>
</dbReference>
<evidence type="ECO:0000256" key="1">
    <source>
        <dbReference type="SAM" id="MobiDB-lite"/>
    </source>
</evidence>
<protein>
    <recommendedName>
        <fullName evidence="5">DUF4012 domain-containing protein</fullName>
    </recommendedName>
</protein>
<evidence type="ECO:0000313" key="3">
    <source>
        <dbReference type="EMBL" id="GGO66255.1"/>
    </source>
</evidence>
<keyword evidence="4" id="KW-1185">Reference proteome</keyword>
<feature type="region of interest" description="Disordered" evidence="1">
    <location>
        <begin position="1"/>
        <end position="20"/>
    </location>
</feature>
<accession>A0ABQ2N3X1</accession>
<evidence type="ECO:0000256" key="2">
    <source>
        <dbReference type="SAM" id="Phobius"/>
    </source>
</evidence>
<name>A0ABQ2N3X1_9MICO</name>
<evidence type="ECO:0008006" key="5">
    <source>
        <dbReference type="Google" id="ProtNLM"/>
    </source>
</evidence>
<evidence type="ECO:0000313" key="4">
    <source>
        <dbReference type="Proteomes" id="UP000638043"/>
    </source>
</evidence>
<dbReference type="EMBL" id="BMMQ01000008">
    <property type="protein sequence ID" value="GGO66255.1"/>
    <property type="molecule type" value="Genomic_DNA"/>
</dbReference>
<organism evidence="3 4">
    <name type="scientific">Microbacterium nanhaiense</name>
    <dbReference type="NCBI Taxonomy" id="1301026"/>
    <lineage>
        <taxon>Bacteria</taxon>
        <taxon>Bacillati</taxon>
        <taxon>Actinomycetota</taxon>
        <taxon>Actinomycetes</taxon>
        <taxon>Micrococcales</taxon>
        <taxon>Microbacteriaceae</taxon>
        <taxon>Microbacterium</taxon>
    </lineage>
</organism>
<dbReference type="InterPro" id="IPR025101">
    <property type="entry name" value="DUF4012"/>
</dbReference>